<dbReference type="SUPFAM" id="SSF64182">
    <property type="entry name" value="DHH phosphoesterases"/>
    <property type="match status" value="1"/>
</dbReference>
<sequence>MRIPRNLLAAFRSEDTFLMAVHIDPDGDAIGSALALSSALESMGKKTFIFSRDPVPKYYRFLPGHDKFSTRIKEIRKKDPVLVLVDCNTPARAAIDGYSFRKSLVIDHHETERDFGDIRWIDHKAAATGVMIFHLLKTLRTAFTKEIAMNLYTAIAVDTGTFRYSNTTSDVLRVSGELVAMGADPNLVAVNLYESWEYKRFRLLVMALNTLEVRNRIAMIHVTQDMFRETRTSAEDTEHFSNFPRMIGSIKMAVLLRELDNWQWKASLRSRGGLNVARIAEKFGGGGHENAAGFKITADLKVVRELLFKAVGSSKK</sequence>
<evidence type="ECO:0000313" key="4">
    <source>
        <dbReference type="Proteomes" id="UP000245125"/>
    </source>
</evidence>
<dbReference type="PANTHER" id="PTHR47618">
    <property type="entry name" value="BIFUNCTIONAL OLIGORIBONUCLEASE AND PAP PHOSPHATASE NRNA"/>
    <property type="match status" value="1"/>
</dbReference>
<evidence type="ECO:0000259" key="2">
    <source>
        <dbReference type="Pfam" id="PF02272"/>
    </source>
</evidence>
<dbReference type="EC" id="3.1.-.-" evidence="3"/>
<evidence type="ECO:0000259" key="1">
    <source>
        <dbReference type="Pfam" id="PF01368"/>
    </source>
</evidence>
<keyword evidence="4" id="KW-1185">Reference proteome</keyword>
<protein>
    <submittedName>
        <fullName evidence="3">Putative Bifunctional oligoribonuclease and PAP phosphatase NrnA</fullName>
        <ecNumber evidence="3">3.1.-.-</ecNumber>
        <ecNumber evidence="3">3.1.3.7</ecNumber>
    </submittedName>
</protein>
<accession>A0A2U3QGW6</accession>
<dbReference type="Gene3D" id="3.90.1640.10">
    <property type="entry name" value="inorganic pyrophosphatase (n-terminal core)"/>
    <property type="match status" value="1"/>
</dbReference>
<dbReference type="InterPro" id="IPR003156">
    <property type="entry name" value="DHHA1_dom"/>
</dbReference>
<dbReference type="Pfam" id="PF02272">
    <property type="entry name" value="DHHA1"/>
    <property type="match status" value="1"/>
</dbReference>
<name>A0A2U3QGW6_9BACT</name>
<organism evidence="3 4">
    <name type="scientific">Candidatus Sulfobium mesophilum</name>
    <dbReference type="NCBI Taxonomy" id="2016548"/>
    <lineage>
        <taxon>Bacteria</taxon>
        <taxon>Pseudomonadati</taxon>
        <taxon>Nitrospirota</taxon>
        <taxon>Nitrospiria</taxon>
        <taxon>Nitrospirales</taxon>
        <taxon>Nitrospiraceae</taxon>
        <taxon>Candidatus Sulfobium</taxon>
    </lineage>
</organism>
<dbReference type="EMBL" id="OUUY01000075">
    <property type="protein sequence ID" value="SPQ00664.1"/>
    <property type="molecule type" value="Genomic_DNA"/>
</dbReference>
<dbReference type="Pfam" id="PF01368">
    <property type="entry name" value="DHH"/>
    <property type="match status" value="1"/>
</dbReference>
<dbReference type="GO" id="GO:0003676">
    <property type="term" value="F:nucleic acid binding"/>
    <property type="evidence" value="ECO:0007669"/>
    <property type="project" value="InterPro"/>
</dbReference>
<dbReference type="AlphaFoldDB" id="A0A2U3QGW6"/>
<dbReference type="EC" id="3.1.3.7" evidence="3"/>
<evidence type="ECO:0000313" key="3">
    <source>
        <dbReference type="EMBL" id="SPQ00664.1"/>
    </source>
</evidence>
<dbReference type="OrthoDB" id="9803668at2"/>
<dbReference type="Gene3D" id="3.10.310.30">
    <property type="match status" value="1"/>
</dbReference>
<dbReference type="InterPro" id="IPR051319">
    <property type="entry name" value="Oligoribo/pAp-PDE_c-di-AMP_PDE"/>
</dbReference>
<reference evidence="4" key="1">
    <citation type="submission" date="2018-03" db="EMBL/GenBank/DDBJ databases">
        <authorList>
            <person name="Zecchin S."/>
        </authorList>
    </citation>
    <scope>NUCLEOTIDE SEQUENCE [LARGE SCALE GENOMIC DNA]</scope>
</reference>
<proteinExistence type="predicted"/>
<keyword evidence="3" id="KW-0378">Hydrolase</keyword>
<dbReference type="InterPro" id="IPR001667">
    <property type="entry name" value="DDH_dom"/>
</dbReference>
<feature type="domain" description="DDH" evidence="1">
    <location>
        <begin position="20"/>
        <end position="155"/>
    </location>
</feature>
<dbReference type="PANTHER" id="PTHR47618:SF1">
    <property type="entry name" value="BIFUNCTIONAL OLIGORIBONUCLEASE AND PAP PHOSPHATASE NRNA"/>
    <property type="match status" value="1"/>
</dbReference>
<feature type="domain" description="DHHA1" evidence="2">
    <location>
        <begin position="243"/>
        <end position="301"/>
    </location>
</feature>
<dbReference type="GO" id="GO:0008441">
    <property type="term" value="F:3'(2'),5'-bisphosphate nucleotidase activity"/>
    <property type="evidence" value="ECO:0007669"/>
    <property type="project" value="UniProtKB-EC"/>
</dbReference>
<dbReference type="Proteomes" id="UP000245125">
    <property type="component" value="Unassembled WGS sequence"/>
</dbReference>
<dbReference type="InterPro" id="IPR038763">
    <property type="entry name" value="DHH_sf"/>
</dbReference>
<gene>
    <name evidence="3" type="ORF">NBG4_30058</name>
</gene>